<evidence type="ECO:0000313" key="5">
    <source>
        <dbReference type="EMBL" id="HHE32626.1"/>
    </source>
</evidence>
<dbReference type="InterPro" id="IPR055066">
    <property type="entry name" value="AASDHPPT_N"/>
</dbReference>
<sequence length="241" mass="27226">MIISKESVTAIHTDIQSIGIPEKDLSSLLSDDERVRADTFRFEADRTRFIVRRGLLRRILGETLGTDPTRIHFAATSVGKPYLAFPENSGLWFNLSHSGDQIAYAFSGHAETGIDIERIRTVDSIDRLARNYFSAEEYALIVNLPAWEKNKAFIKLWSIKEALIKASGWSLEHGLLASDVAAQYRMTRFNVQFGESLTLTCVTPVFERICGYATALAIRLDDNEPLTLPRYTLQNGEYIDF</sequence>
<keyword evidence="2 5" id="KW-0808">Transferase</keyword>
<dbReference type="PANTHER" id="PTHR12215:SF10">
    <property type="entry name" value="L-AMINOADIPATE-SEMIALDEHYDE DEHYDROGENASE-PHOSPHOPANTETHEINYL TRANSFERASE"/>
    <property type="match status" value="1"/>
</dbReference>
<dbReference type="AlphaFoldDB" id="A0A7C5HS85"/>
<dbReference type="GO" id="GO:0000287">
    <property type="term" value="F:magnesium ion binding"/>
    <property type="evidence" value="ECO:0007669"/>
    <property type="project" value="InterPro"/>
</dbReference>
<dbReference type="EMBL" id="DRSQ01000174">
    <property type="protein sequence ID" value="HHE32626.1"/>
    <property type="molecule type" value="Genomic_DNA"/>
</dbReference>
<organism evidence="5">
    <name type="scientific">Chlorobaculum parvum</name>
    <dbReference type="NCBI Taxonomy" id="274539"/>
    <lineage>
        <taxon>Bacteria</taxon>
        <taxon>Pseudomonadati</taxon>
        <taxon>Chlorobiota</taxon>
        <taxon>Chlorobiia</taxon>
        <taxon>Chlorobiales</taxon>
        <taxon>Chlorobiaceae</taxon>
        <taxon>Chlorobaculum</taxon>
    </lineage>
</organism>
<evidence type="ECO:0000256" key="2">
    <source>
        <dbReference type="ARBA" id="ARBA00022679"/>
    </source>
</evidence>
<reference evidence="5" key="1">
    <citation type="journal article" date="2020" name="mSystems">
        <title>Genome- and Community-Level Interaction Insights into Carbon Utilization and Element Cycling Functions of Hydrothermarchaeota in Hydrothermal Sediment.</title>
        <authorList>
            <person name="Zhou Z."/>
            <person name="Liu Y."/>
            <person name="Xu W."/>
            <person name="Pan J."/>
            <person name="Luo Z.H."/>
            <person name="Li M."/>
        </authorList>
    </citation>
    <scope>NUCLEOTIDE SEQUENCE [LARGE SCALE GENOMIC DNA]</scope>
    <source>
        <strain evidence="5">HyVt-633</strain>
    </source>
</reference>
<accession>A0A7C5HS85</accession>
<evidence type="ECO:0000259" key="4">
    <source>
        <dbReference type="Pfam" id="PF22624"/>
    </source>
</evidence>
<protein>
    <submittedName>
        <fullName evidence="5">4'-phosphopantetheinyl transferase superfamily protein</fullName>
    </submittedName>
</protein>
<proteinExistence type="inferred from homology"/>
<dbReference type="GO" id="GO:0008897">
    <property type="term" value="F:holo-[acyl-carrier-protein] synthase activity"/>
    <property type="evidence" value="ECO:0007669"/>
    <property type="project" value="InterPro"/>
</dbReference>
<dbReference type="GO" id="GO:0019878">
    <property type="term" value="P:lysine biosynthetic process via aminoadipic acid"/>
    <property type="evidence" value="ECO:0007669"/>
    <property type="project" value="TreeGrafter"/>
</dbReference>
<name>A0A7C5HS85_9CHLB</name>
<comment type="caution">
    <text evidence="5">The sequence shown here is derived from an EMBL/GenBank/DDBJ whole genome shotgun (WGS) entry which is preliminary data.</text>
</comment>
<dbReference type="Proteomes" id="UP000886058">
    <property type="component" value="Unassembled WGS sequence"/>
</dbReference>
<dbReference type="Gene3D" id="3.90.470.20">
    <property type="entry name" value="4'-phosphopantetheinyl transferase domain"/>
    <property type="match status" value="1"/>
</dbReference>
<evidence type="ECO:0000259" key="3">
    <source>
        <dbReference type="Pfam" id="PF01648"/>
    </source>
</evidence>
<dbReference type="PANTHER" id="PTHR12215">
    <property type="entry name" value="PHOSPHOPANTETHEINE TRANSFERASE"/>
    <property type="match status" value="1"/>
</dbReference>
<evidence type="ECO:0000256" key="1">
    <source>
        <dbReference type="ARBA" id="ARBA00010990"/>
    </source>
</evidence>
<dbReference type="InterPro" id="IPR008278">
    <property type="entry name" value="4-PPantetheinyl_Trfase_dom"/>
</dbReference>
<dbReference type="SUPFAM" id="SSF56214">
    <property type="entry name" value="4'-phosphopantetheinyl transferase"/>
    <property type="match status" value="2"/>
</dbReference>
<comment type="similarity">
    <text evidence="1">Belongs to the P-Pant transferase superfamily. Gsp/Sfp/HetI/AcpT family.</text>
</comment>
<dbReference type="InterPro" id="IPR037143">
    <property type="entry name" value="4-PPantetheinyl_Trfase_dom_sf"/>
</dbReference>
<dbReference type="Pfam" id="PF01648">
    <property type="entry name" value="ACPS"/>
    <property type="match status" value="1"/>
</dbReference>
<dbReference type="GO" id="GO:0005829">
    <property type="term" value="C:cytosol"/>
    <property type="evidence" value="ECO:0007669"/>
    <property type="project" value="TreeGrafter"/>
</dbReference>
<gene>
    <name evidence="5" type="ORF">ENL07_08420</name>
</gene>
<dbReference type="Pfam" id="PF22624">
    <property type="entry name" value="AASDHPPT_N"/>
    <property type="match status" value="1"/>
</dbReference>
<feature type="domain" description="4'-phosphopantetheinyl transferase" evidence="3">
    <location>
        <begin position="113"/>
        <end position="171"/>
    </location>
</feature>
<dbReference type="InterPro" id="IPR050559">
    <property type="entry name" value="P-Pant_transferase_sf"/>
</dbReference>
<feature type="domain" description="4'-phosphopantetheinyl transferase N-terminal" evidence="4">
    <location>
        <begin position="26"/>
        <end position="105"/>
    </location>
</feature>